<evidence type="ECO:0000256" key="1">
    <source>
        <dbReference type="ARBA" id="ARBA00001973"/>
    </source>
</evidence>
<evidence type="ECO:0000256" key="4">
    <source>
        <dbReference type="ARBA" id="ARBA00022723"/>
    </source>
</evidence>
<keyword evidence="4" id="KW-0479">Metal-binding</keyword>
<proteinExistence type="inferred from homology"/>
<comment type="similarity">
    <text evidence="13">Belongs to the polysaccharide monooxygenase AA9 family.</text>
</comment>
<comment type="cofactor">
    <cofactor evidence="1">
        <name>Cu(2+)</name>
        <dbReference type="ChEBI" id="CHEBI:29036"/>
    </cofactor>
</comment>
<comment type="caution">
    <text evidence="17">The sequence shown here is derived from an EMBL/GenBank/DDBJ whole genome shotgun (WGS) entry which is preliminary data.</text>
</comment>
<sequence>MRTDHSRIALNVFSRFMFNNTISEQWEYVRYACHPSMHSHPDSNTSNITEGQAADSGLWDQYMPYYDLYSPDLRCGRGATTTGPGTKTAVVNAGEQVGFVVGRSADEPLQPYVIYHNGPGQAYLSRSTAENLDNYDGSGAWFKIGYLGAKNDTYWLTRDQTGMNFTIPSTTPPGDYLLRVEHLYVRPVYNTTQFYIACAQVRVRGPGGGTPGPMVKFPGAYDLNDPGILVNGKIYEWPESGLLDYVPPGPPVWKG</sequence>
<evidence type="ECO:0000256" key="12">
    <source>
        <dbReference type="ARBA" id="ARBA00023326"/>
    </source>
</evidence>
<dbReference type="PANTHER" id="PTHR33353:SF10">
    <property type="entry name" value="ENDO-BETA-1,4-GLUCANASE D"/>
    <property type="match status" value="1"/>
</dbReference>
<dbReference type="Proteomes" id="UP001140513">
    <property type="component" value="Unassembled WGS sequence"/>
</dbReference>
<keyword evidence="3" id="KW-0964">Secreted</keyword>
<protein>
    <recommendedName>
        <fullName evidence="15">lytic cellulose monooxygenase (C4-dehydrogenating)</fullName>
        <ecNumber evidence="15">1.14.99.56</ecNumber>
    </recommendedName>
</protein>
<dbReference type="RefSeq" id="XP_056070654.1">
    <property type="nucleotide sequence ID" value="XM_056216407.1"/>
</dbReference>
<evidence type="ECO:0000256" key="2">
    <source>
        <dbReference type="ARBA" id="ARBA00004613"/>
    </source>
</evidence>
<dbReference type="AlphaFoldDB" id="A0A9W9CAG8"/>
<dbReference type="OrthoDB" id="6038816at2759"/>
<evidence type="ECO:0000256" key="10">
    <source>
        <dbReference type="ARBA" id="ARBA00023157"/>
    </source>
</evidence>
<gene>
    <name evidence="17" type="ORF">N0V89_007646</name>
</gene>
<accession>A0A9W9CAG8</accession>
<dbReference type="Pfam" id="PF03443">
    <property type="entry name" value="AA9"/>
    <property type="match status" value="1"/>
</dbReference>
<keyword evidence="12" id="KW-0624">Polysaccharide degradation</keyword>
<dbReference type="InterPro" id="IPR049892">
    <property type="entry name" value="AA9"/>
</dbReference>
<evidence type="ECO:0000256" key="15">
    <source>
        <dbReference type="ARBA" id="ARBA00047174"/>
    </source>
</evidence>
<dbReference type="GeneID" id="80911176"/>
<dbReference type="InterPro" id="IPR005103">
    <property type="entry name" value="AA9_LPMO"/>
</dbReference>
<keyword evidence="9" id="KW-0503">Monooxygenase</keyword>
<dbReference type="GO" id="GO:0030245">
    <property type="term" value="P:cellulose catabolic process"/>
    <property type="evidence" value="ECO:0007669"/>
    <property type="project" value="UniProtKB-KW"/>
</dbReference>
<evidence type="ECO:0000256" key="5">
    <source>
        <dbReference type="ARBA" id="ARBA00022729"/>
    </source>
</evidence>
<feature type="domain" description="Auxiliary Activity family 9 catalytic" evidence="16">
    <location>
        <begin position="62"/>
        <end position="232"/>
    </location>
</feature>
<evidence type="ECO:0000256" key="6">
    <source>
        <dbReference type="ARBA" id="ARBA00023001"/>
    </source>
</evidence>
<evidence type="ECO:0000256" key="14">
    <source>
        <dbReference type="ARBA" id="ARBA00045077"/>
    </source>
</evidence>
<evidence type="ECO:0000256" key="11">
    <source>
        <dbReference type="ARBA" id="ARBA00023277"/>
    </source>
</evidence>
<evidence type="ECO:0000256" key="3">
    <source>
        <dbReference type="ARBA" id="ARBA00022525"/>
    </source>
</evidence>
<dbReference type="PANTHER" id="PTHR33353">
    <property type="entry name" value="PUTATIVE (AFU_ORTHOLOGUE AFUA_1G12560)-RELATED"/>
    <property type="match status" value="1"/>
</dbReference>
<dbReference type="EMBL" id="JAPEUX010000005">
    <property type="protein sequence ID" value="KAJ4352298.1"/>
    <property type="molecule type" value="Genomic_DNA"/>
</dbReference>
<organism evidence="17 18">
    <name type="scientific">Didymosphaeria variabile</name>
    <dbReference type="NCBI Taxonomy" id="1932322"/>
    <lineage>
        <taxon>Eukaryota</taxon>
        <taxon>Fungi</taxon>
        <taxon>Dikarya</taxon>
        <taxon>Ascomycota</taxon>
        <taxon>Pezizomycotina</taxon>
        <taxon>Dothideomycetes</taxon>
        <taxon>Pleosporomycetidae</taxon>
        <taxon>Pleosporales</taxon>
        <taxon>Massarineae</taxon>
        <taxon>Didymosphaeriaceae</taxon>
        <taxon>Didymosphaeria</taxon>
    </lineage>
</organism>
<evidence type="ECO:0000313" key="17">
    <source>
        <dbReference type="EMBL" id="KAJ4352298.1"/>
    </source>
</evidence>
<dbReference type="EC" id="1.14.99.56" evidence="15"/>
<keyword evidence="7" id="KW-0560">Oxidoreductase</keyword>
<evidence type="ECO:0000256" key="8">
    <source>
        <dbReference type="ARBA" id="ARBA00023008"/>
    </source>
</evidence>
<keyword evidence="18" id="KW-1185">Reference proteome</keyword>
<evidence type="ECO:0000313" key="18">
    <source>
        <dbReference type="Proteomes" id="UP001140513"/>
    </source>
</evidence>
<name>A0A9W9CAG8_9PLEO</name>
<keyword evidence="10" id="KW-1015">Disulfide bond</keyword>
<dbReference type="GO" id="GO:0004497">
    <property type="term" value="F:monooxygenase activity"/>
    <property type="evidence" value="ECO:0007669"/>
    <property type="project" value="UniProtKB-KW"/>
</dbReference>
<comment type="catalytic activity">
    <reaction evidence="14">
        <text>[(1-&gt;4)-beta-D-glucosyl]n+m + reduced acceptor + O2 = 4-dehydro-beta-D-glucosyl-[(1-&gt;4)-beta-D-glucosyl]n-1 + [(1-&gt;4)-beta-D-glucosyl]m + acceptor + H2O.</text>
        <dbReference type="EC" id="1.14.99.56"/>
    </reaction>
</comment>
<keyword evidence="8" id="KW-0186">Copper</keyword>
<comment type="subcellular location">
    <subcellularLocation>
        <location evidence="2">Secreted</location>
    </subcellularLocation>
</comment>
<evidence type="ECO:0000256" key="7">
    <source>
        <dbReference type="ARBA" id="ARBA00023002"/>
    </source>
</evidence>
<dbReference type="GO" id="GO:0046872">
    <property type="term" value="F:metal ion binding"/>
    <property type="evidence" value="ECO:0007669"/>
    <property type="project" value="UniProtKB-KW"/>
</dbReference>
<keyword evidence="6" id="KW-0136">Cellulose degradation</keyword>
<evidence type="ECO:0000256" key="13">
    <source>
        <dbReference type="ARBA" id="ARBA00044502"/>
    </source>
</evidence>
<dbReference type="Gene3D" id="2.70.50.70">
    <property type="match status" value="1"/>
</dbReference>
<keyword evidence="5" id="KW-0732">Signal</keyword>
<evidence type="ECO:0000259" key="16">
    <source>
        <dbReference type="Pfam" id="PF03443"/>
    </source>
</evidence>
<dbReference type="GO" id="GO:0005576">
    <property type="term" value="C:extracellular region"/>
    <property type="evidence" value="ECO:0007669"/>
    <property type="project" value="UniProtKB-SubCell"/>
</dbReference>
<evidence type="ECO:0000256" key="9">
    <source>
        <dbReference type="ARBA" id="ARBA00023033"/>
    </source>
</evidence>
<keyword evidence="11" id="KW-0119">Carbohydrate metabolism</keyword>
<reference evidence="17" key="1">
    <citation type="submission" date="2022-10" db="EMBL/GenBank/DDBJ databases">
        <title>Tapping the CABI collections for fungal endophytes: first genome assemblies for Collariella, Neodidymelliopsis, Ascochyta clinopodiicola, Didymella pomorum, Didymosphaeria variabile, Neocosmospora piperis and Neocucurbitaria cava.</title>
        <authorList>
            <person name="Hill R."/>
        </authorList>
    </citation>
    <scope>NUCLEOTIDE SEQUENCE</scope>
    <source>
        <strain evidence="17">IMI 356815</strain>
    </source>
</reference>